<sequence length="104" mass="11545">MFAVVRISGKQYKVAPKDTIEVARIQGEVGGTVDLPDVLMLMDNGKVTVGTPVVKGMSVKAKILEQGKGDKIDIRRYKNKVRYRRHRGFRSTTTKLSILSIGRA</sequence>
<evidence type="ECO:0000256" key="2">
    <source>
        <dbReference type="ARBA" id="ARBA00022980"/>
    </source>
</evidence>
<dbReference type="GO" id="GO:0003735">
    <property type="term" value="F:structural constituent of ribosome"/>
    <property type="evidence" value="ECO:0007669"/>
    <property type="project" value="InterPro"/>
</dbReference>
<protein>
    <recommendedName>
        <fullName evidence="4">Large ribosomal subunit protein bL21</fullName>
    </recommendedName>
</protein>
<dbReference type="InterPro" id="IPR036164">
    <property type="entry name" value="bL21-like_sf"/>
</dbReference>
<comment type="similarity">
    <text evidence="1 4 5">Belongs to the bacterial ribosomal protein bL21 family.</text>
</comment>
<gene>
    <name evidence="4" type="primary">rplU</name>
    <name evidence="6" type="ORF">A2Z33_04765</name>
</gene>
<keyword evidence="4 5" id="KW-0699">rRNA-binding</keyword>
<dbReference type="STRING" id="1798374.A2Z33_04765"/>
<keyword evidence="3 4" id="KW-0687">Ribonucleoprotein</keyword>
<keyword evidence="4 5" id="KW-0694">RNA-binding</keyword>
<dbReference type="GO" id="GO:0005737">
    <property type="term" value="C:cytoplasm"/>
    <property type="evidence" value="ECO:0007669"/>
    <property type="project" value="UniProtKB-ARBA"/>
</dbReference>
<accession>A0A1F5YU75</accession>
<comment type="caution">
    <text evidence="6">The sequence shown here is derived from an EMBL/GenBank/DDBJ whole genome shotgun (WGS) entry which is preliminary data.</text>
</comment>
<dbReference type="AlphaFoldDB" id="A0A1F5YU75"/>
<dbReference type="GO" id="GO:0006412">
    <property type="term" value="P:translation"/>
    <property type="evidence" value="ECO:0007669"/>
    <property type="project" value="UniProtKB-UniRule"/>
</dbReference>
<evidence type="ECO:0000313" key="6">
    <source>
        <dbReference type="EMBL" id="OGG03771.1"/>
    </source>
</evidence>
<evidence type="ECO:0000256" key="5">
    <source>
        <dbReference type="RuleBase" id="RU000562"/>
    </source>
</evidence>
<dbReference type="PANTHER" id="PTHR21349:SF0">
    <property type="entry name" value="LARGE RIBOSOMAL SUBUNIT PROTEIN BL21M"/>
    <property type="match status" value="1"/>
</dbReference>
<dbReference type="Proteomes" id="UP000178448">
    <property type="component" value="Unassembled WGS sequence"/>
</dbReference>
<name>A0A1F5YU75_9BACT</name>
<proteinExistence type="inferred from homology"/>
<dbReference type="HAMAP" id="MF_01363">
    <property type="entry name" value="Ribosomal_bL21"/>
    <property type="match status" value="1"/>
</dbReference>
<dbReference type="InterPro" id="IPR028909">
    <property type="entry name" value="bL21-like"/>
</dbReference>
<evidence type="ECO:0000313" key="7">
    <source>
        <dbReference type="Proteomes" id="UP000178448"/>
    </source>
</evidence>
<evidence type="ECO:0000256" key="1">
    <source>
        <dbReference type="ARBA" id="ARBA00008563"/>
    </source>
</evidence>
<dbReference type="GO" id="GO:0019843">
    <property type="term" value="F:rRNA binding"/>
    <property type="evidence" value="ECO:0007669"/>
    <property type="project" value="UniProtKB-UniRule"/>
</dbReference>
<keyword evidence="2 4" id="KW-0689">Ribosomal protein</keyword>
<dbReference type="PANTHER" id="PTHR21349">
    <property type="entry name" value="50S RIBOSOMAL PROTEIN L21"/>
    <property type="match status" value="1"/>
</dbReference>
<dbReference type="NCBIfam" id="TIGR00061">
    <property type="entry name" value="L21"/>
    <property type="match status" value="1"/>
</dbReference>
<evidence type="ECO:0000256" key="4">
    <source>
        <dbReference type="HAMAP-Rule" id="MF_01363"/>
    </source>
</evidence>
<organism evidence="6 7">
    <name type="scientific">Candidatus Gottesmanbacteria bacterium RBG_16_52_11</name>
    <dbReference type="NCBI Taxonomy" id="1798374"/>
    <lineage>
        <taxon>Bacteria</taxon>
        <taxon>Candidatus Gottesmaniibacteriota</taxon>
    </lineage>
</organism>
<evidence type="ECO:0000256" key="3">
    <source>
        <dbReference type="ARBA" id="ARBA00023274"/>
    </source>
</evidence>
<dbReference type="GO" id="GO:1990904">
    <property type="term" value="C:ribonucleoprotein complex"/>
    <property type="evidence" value="ECO:0007669"/>
    <property type="project" value="UniProtKB-KW"/>
</dbReference>
<comment type="function">
    <text evidence="4 5">This protein binds to 23S rRNA in the presence of protein L20.</text>
</comment>
<dbReference type="SUPFAM" id="SSF141091">
    <property type="entry name" value="L21p-like"/>
    <property type="match status" value="1"/>
</dbReference>
<comment type="subunit">
    <text evidence="4">Part of the 50S ribosomal subunit. Contacts protein L20.</text>
</comment>
<dbReference type="EMBL" id="MFJD01000006">
    <property type="protein sequence ID" value="OGG03771.1"/>
    <property type="molecule type" value="Genomic_DNA"/>
</dbReference>
<dbReference type="GO" id="GO:0005840">
    <property type="term" value="C:ribosome"/>
    <property type="evidence" value="ECO:0007669"/>
    <property type="project" value="UniProtKB-KW"/>
</dbReference>
<dbReference type="Pfam" id="PF00829">
    <property type="entry name" value="Ribosomal_L21p"/>
    <property type="match status" value="1"/>
</dbReference>
<dbReference type="InterPro" id="IPR001787">
    <property type="entry name" value="Ribosomal_bL21"/>
</dbReference>
<reference evidence="6 7" key="1">
    <citation type="journal article" date="2016" name="Nat. Commun.">
        <title>Thousands of microbial genomes shed light on interconnected biogeochemical processes in an aquifer system.</title>
        <authorList>
            <person name="Anantharaman K."/>
            <person name="Brown C.T."/>
            <person name="Hug L.A."/>
            <person name="Sharon I."/>
            <person name="Castelle C.J."/>
            <person name="Probst A.J."/>
            <person name="Thomas B.C."/>
            <person name="Singh A."/>
            <person name="Wilkins M.J."/>
            <person name="Karaoz U."/>
            <person name="Brodie E.L."/>
            <person name="Williams K.H."/>
            <person name="Hubbard S.S."/>
            <person name="Banfield J.F."/>
        </authorList>
    </citation>
    <scope>NUCLEOTIDE SEQUENCE [LARGE SCALE GENOMIC DNA]</scope>
</reference>